<dbReference type="EMBL" id="KI926137">
    <property type="protein sequence ID" value="ETW39466.1"/>
    <property type="molecule type" value="Genomic_DNA"/>
</dbReference>
<sequence length="65" mass="8208">MKKNKRLLYFKNFHIMFNKIFFNYLSLKRLTNITQLNHITILFLLYLIIINHRMKYIYIQFLFFG</sequence>
<organism evidence="2 3">
    <name type="scientific">Plasmodium falciparum NF135/5.C10</name>
    <dbReference type="NCBI Taxonomy" id="1036726"/>
    <lineage>
        <taxon>Eukaryota</taxon>
        <taxon>Sar</taxon>
        <taxon>Alveolata</taxon>
        <taxon>Apicomplexa</taxon>
        <taxon>Aconoidasida</taxon>
        <taxon>Haemosporida</taxon>
        <taxon>Plasmodiidae</taxon>
        <taxon>Plasmodium</taxon>
        <taxon>Plasmodium (Laverania)</taxon>
    </lineage>
</organism>
<reference evidence="2 3" key="1">
    <citation type="submission" date="2013-02" db="EMBL/GenBank/DDBJ databases">
        <title>The Genome Annotation of Plasmodium falciparum NF135/5.C10.</title>
        <authorList>
            <consortium name="The Broad Institute Genome Sequencing Platform"/>
            <consortium name="The Broad Institute Genome Sequencing Center for Infectious Disease"/>
            <person name="Neafsey D."/>
            <person name="Hoffman S."/>
            <person name="Volkman S."/>
            <person name="Rosenthal P."/>
            <person name="Walker B."/>
            <person name="Young S.K."/>
            <person name="Zeng Q."/>
            <person name="Gargeya S."/>
            <person name="Fitzgerald M."/>
            <person name="Haas B."/>
            <person name="Abouelleil A."/>
            <person name="Allen A.W."/>
            <person name="Alvarado L."/>
            <person name="Arachchi H.M."/>
            <person name="Berlin A.M."/>
            <person name="Chapman S.B."/>
            <person name="Gainer-Dewar J."/>
            <person name="Goldberg J."/>
            <person name="Griggs A."/>
            <person name="Gujja S."/>
            <person name="Hansen M."/>
            <person name="Howarth C."/>
            <person name="Imamovic A."/>
            <person name="Ireland A."/>
            <person name="Larimer J."/>
            <person name="McCowan C."/>
            <person name="Murphy C."/>
            <person name="Pearson M."/>
            <person name="Poon T.W."/>
            <person name="Priest M."/>
            <person name="Roberts A."/>
            <person name="Saif S."/>
            <person name="Shea T."/>
            <person name="Sisk P."/>
            <person name="Sykes S."/>
            <person name="Wortman J."/>
            <person name="Nusbaum C."/>
            <person name="Birren B."/>
        </authorList>
    </citation>
    <scope>NUCLEOTIDE SEQUENCE [LARGE SCALE GENOMIC DNA]</scope>
    <source>
        <strain evidence="2 3">NF135/5.C10</strain>
    </source>
</reference>
<keyword evidence="1" id="KW-0812">Transmembrane</keyword>
<keyword evidence="1" id="KW-0472">Membrane</keyword>
<protein>
    <submittedName>
        <fullName evidence="2">Uncharacterized protein</fullName>
    </submittedName>
</protein>
<keyword evidence="1" id="KW-1133">Transmembrane helix</keyword>
<gene>
    <name evidence="2" type="ORF">PFNF135_06154</name>
</gene>
<evidence type="ECO:0000256" key="1">
    <source>
        <dbReference type="SAM" id="Phobius"/>
    </source>
</evidence>
<dbReference type="Proteomes" id="UP000019114">
    <property type="component" value="Unassembled WGS sequence"/>
</dbReference>
<dbReference type="AlphaFoldDB" id="W4I6W8"/>
<evidence type="ECO:0000313" key="3">
    <source>
        <dbReference type="Proteomes" id="UP000019114"/>
    </source>
</evidence>
<evidence type="ECO:0000313" key="2">
    <source>
        <dbReference type="EMBL" id="ETW39466.1"/>
    </source>
</evidence>
<accession>W4I6W8</accession>
<reference evidence="2 3" key="2">
    <citation type="submission" date="2013-02" db="EMBL/GenBank/DDBJ databases">
        <title>The Genome Sequence of Plasmodium falciparum NF135/5.C10.</title>
        <authorList>
            <consortium name="The Broad Institute Genome Sequencing Platform"/>
            <consortium name="The Broad Institute Genome Sequencing Center for Infectious Disease"/>
            <person name="Neafsey D."/>
            <person name="Cheeseman I."/>
            <person name="Volkman S."/>
            <person name="Adams J."/>
            <person name="Walker B."/>
            <person name="Young S.K."/>
            <person name="Zeng Q."/>
            <person name="Gargeya S."/>
            <person name="Fitzgerald M."/>
            <person name="Haas B."/>
            <person name="Abouelleil A."/>
            <person name="Alvarado L."/>
            <person name="Arachchi H.M."/>
            <person name="Berlin A.M."/>
            <person name="Chapman S.B."/>
            <person name="Dewar J."/>
            <person name="Goldberg J."/>
            <person name="Griggs A."/>
            <person name="Gujja S."/>
            <person name="Hansen M."/>
            <person name="Howarth C."/>
            <person name="Imamovic A."/>
            <person name="Larimer J."/>
            <person name="McCowan C."/>
            <person name="Murphy C."/>
            <person name="Neiman D."/>
            <person name="Pearson M."/>
            <person name="Priest M."/>
            <person name="Roberts A."/>
            <person name="Saif S."/>
            <person name="Shea T."/>
            <person name="Sisk P."/>
            <person name="Sykes S."/>
            <person name="Wortman J."/>
            <person name="Nusbaum C."/>
            <person name="Birren B."/>
        </authorList>
    </citation>
    <scope>NUCLEOTIDE SEQUENCE [LARGE SCALE GENOMIC DNA]</scope>
    <source>
        <strain evidence="2 3">NF135/5.C10</strain>
    </source>
</reference>
<name>W4I6W8_PLAFA</name>
<feature type="transmembrane region" description="Helical" evidence="1">
    <location>
        <begin position="33"/>
        <end position="50"/>
    </location>
</feature>
<proteinExistence type="predicted"/>